<dbReference type="EMBL" id="LCDO01000001">
    <property type="protein sequence ID" value="KKS57438.1"/>
    <property type="molecule type" value="Genomic_DNA"/>
</dbReference>
<accession>A0A0G1D5V3</accession>
<name>A0A0G1D5V3_9BACT</name>
<comment type="caution">
    <text evidence="1">The sequence shown here is derived from an EMBL/GenBank/DDBJ whole genome shotgun (WGS) entry which is preliminary data.</text>
</comment>
<reference evidence="1 2" key="1">
    <citation type="journal article" date="2015" name="Nature">
        <title>rRNA introns, odd ribosomes, and small enigmatic genomes across a large radiation of phyla.</title>
        <authorList>
            <person name="Brown C.T."/>
            <person name="Hug L.A."/>
            <person name="Thomas B.C."/>
            <person name="Sharon I."/>
            <person name="Castelle C.J."/>
            <person name="Singh A."/>
            <person name="Wilkins M.J."/>
            <person name="Williams K.H."/>
            <person name="Banfield J.F."/>
        </authorList>
    </citation>
    <scope>NUCLEOTIDE SEQUENCE [LARGE SCALE GENOMIC DNA]</scope>
</reference>
<proteinExistence type="predicted"/>
<organism evidence="1 2">
    <name type="scientific">Candidatus Magasanikbacteria bacterium GW2011_GWA2_42_32</name>
    <dbReference type="NCBI Taxonomy" id="1619039"/>
    <lineage>
        <taxon>Bacteria</taxon>
        <taxon>Candidatus Magasanikiibacteriota</taxon>
    </lineage>
</organism>
<gene>
    <name evidence="1" type="ORF">UV20_C0001G0078</name>
</gene>
<dbReference type="Proteomes" id="UP000034837">
    <property type="component" value="Unassembled WGS sequence"/>
</dbReference>
<sequence length="112" mass="12372">MEIEFRVIFHRRNPLFADLANALSVLGRPQDLFLAVDRSPFRSLKKPYRLSRSRSVRLRLEEVAIVPTAKGLLPGGFQNLVLRGMLFPSGDGVGVHGSVVYNPGTRTGLATL</sequence>
<evidence type="ECO:0000313" key="2">
    <source>
        <dbReference type="Proteomes" id="UP000034837"/>
    </source>
</evidence>
<evidence type="ECO:0000313" key="1">
    <source>
        <dbReference type="EMBL" id="KKS57438.1"/>
    </source>
</evidence>
<dbReference type="AlphaFoldDB" id="A0A0G1D5V3"/>
<protein>
    <submittedName>
        <fullName evidence="1">Uncharacterized protein</fullName>
    </submittedName>
</protein>